<evidence type="ECO:0008006" key="4">
    <source>
        <dbReference type="Google" id="ProtNLM"/>
    </source>
</evidence>
<name>A0AAN5CIY7_9BILA</name>
<feature type="transmembrane region" description="Helical" evidence="1">
    <location>
        <begin position="7"/>
        <end position="31"/>
    </location>
</feature>
<accession>A0AAN5CIY7</accession>
<sequence>FLSLLRLVFDLFESFYLCSFSFGYLMLSLFILRNYRYVWIFQEHINITNKVNAILSLMLVYSMVHMCLAAEIRIIFFDAHILLLTFLLWQFPWE</sequence>
<dbReference type="EMBL" id="BTRK01000004">
    <property type="protein sequence ID" value="GMR45248.1"/>
    <property type="molecule type" value="Genomic_DNA"/>
</dbReference>
<keyword evidence="1" id="KW-1133">Transmembrane helix</keyword>
<keyword evidence="3" id="KW-1185">Reference proteome</keyword>
<proteinExistence type="predicted"/>
<feature type="non-terminal residue" evidence="2">
    <location>
        <position position="94"/>
    </location>
</feature>
<evidence type="ECO:0000313" key="2">
    <source>
        <dbReference type="EMBL" id="GMR45248.1"/>
    </source>
</evidence>
<evidence type="ECO:0000313" key="3">
    <source>
        <dbReference type="Proteomes" id="UP001328107"/>
    </source>
</evidence>
<dbReference type="AlphaFoldDB" id="A0AAN5CIY7"/>
<reference evidence="3" key="1">
    <citation type="submission" date="2022-10" db="EMBL/GenBank/DDBJ databases">
        <title>Genome assembly of Pristionchus species.</title>
        <authorList>
            <person name="Yoshida K."/>
            <person name="Sommer R.J."/>
        </authorList>
    </citation>
    <scope>NUCLEOTIDE SEQUENCE [LARGE SCALE GENOMIC DNA]</scope>
    <source>
        <strain evidence="3">RS5460</strain>
    </source>
</reference>
<comment type="caution">
    <text evidence="2">The sequence shown here is derived from an EMBL/GenBank/DDBJ whole genome shotgun (WGS) entry which is preliminary data.</text>
</comment>
<evidence type="ECO:0000256" key="1">
    <source>
        <dbReference type="SAM" id="Phobius"/>
    </source>
</evidence>
<protein>
    <recommendedName>
        <fullName evidence="4">G protein-coupled receptor</fullName>
    </recommendedName>
</protein>
<dbReference type="Proteomes" id="UP001328107">
    <property type="component" value="Unassembled WGS sequence"/>
</dbReference>
<feature type="transmembrane region" description="Helical" evidence="1">
    <location>
        <begin position="51"/>
        <end position="68"/>
    </location>
</feature>
<organism evidence="2 3">
    <name type="scientific">Pristionchus mayeri</name>
    <dbReference type="NCBI Taxonomy" id="1317129"/>
    <lineage>
        <taxon>Eukaryota</taxon>
        <taxon>Metazoa</taxon>
        <taxon>Ecdysozoa</taxon>
        <taxon>Nematoda</taxon>
        <taxon>Chromadorea</taxon>
        <taxon>Rhabditida</taxon>
        <taxon>Rhabditina</taxon>
        <taxon>Diplogasteromorpha</taxon>
        <taxon>Diplogasteroidea</taxon>
        <taxon>Neodiplogasteridae</taxon>
        <taxon>Pristionchus</taxon>
    </lineage>
</organism>
<gene>
    <name evidence="2" type="ORF">PMAYCL1PPCAC_15443</name>
</gene>
<feature type="non-terminal residue" evidence="2">
    <location>
        <position position="1"/>
    </location>
</feature>
<keyword evidence="1" id="KW-0472">Membrane</keyword>
<keyword evidence="1" id="KW-0812">Transmembrane</keyword>